<accession>A0A934S3Y6</accession>
<dbReference type="SMART" id="SM00897">
    <property type="entry name" value="FIST"/>
    <property type="match status" value="1"/>
</dbReference>
<evidence type="ECO:0000259" key="2">
    <source>
        <dbReference type="SMART" id="SM01204"/>
    </source>
</evidence>
<dbReference type="InterPro" id="IPR013702">
    <property type="entry name" value="FIST_domain_N"/>
</dbReference>
<sequence>MIVRRDKSVSIEHFGQSLDEVASSEGVRFVLILACDANDYSPEAIDPILKRQTVPLIGGVFPAILSGSDRWEEGFVIVGFDQAAKVRTVTGLSDLDADFEKTLESIDVDLAKAKTLMVYVDGLSSRINALVEELFAVFGLEANYIGGGAGSLSFEKKPCVFTNDGLKADCAVIAFAELEAGIGVSHGWRELAGPFEVTEADRNKVVSLDWRPAQEVYQETVRSQAGASFEGVEFFEVSKGYPFGISKLGSEKIVRDPISLDEDGSIVCVGEVPTNAFVHVLAGDPESLIGAAGEALRRAEELFRGEPESRGILLIDCISRLLFLGDRFRDELIAMSPDGDVPVFGALTLGEIANNRKDYLEFYNKTAVVGVLQG</sequence>
<dbReference type="Pfam" id="PF10442">
    <property type="entry name" value="FIST_C"/>
    <property type="match status" value="1"/>
</dbReference>
<dbReference type="AlphaFoldDB" id="A0A934S3Y6"/>
<dbReference type="EMBL" id="JAENIL010000078">
    <property type="protein sequence ID" value="MBK1880261.1"/>
    <property type="molecule type" value="Genomic_DNA"/>
</dbReference>
<organism evidence="3 4">
    <name type="scientific">Pelagicoccus mobilis</name>
    <dbReference type="NCBI Taxonomy" id="415221"/>
    <lineage>
        <taxon>Bacteria</taxon>
        <taxon>Pseudomonadati</taxon>
        <taxon>Verrucomicrobiota</taxon>
        <taxon>Opitutia</taxon>
        <taxon>Puniceicoccales</taxon>
        <taxon>Pelagicoccaceae</taxon>
        <taxon>Pelagicoccus</taxon>
    </lineage>
</organism>
<dbReference type="PANTHER" id="PTHR40252:SF2">
    <property type="entry name" value="BLR0328 PROTEIN"/>
    <property type="match status" value="1"/>
</dbReference>
<evidence type="ECO:0000259" key="1">
    <source>
        <dbReference type="SMART" id="SM00897"/>
    </source>
</evidence>
<comment type="caution">
    <text evidence="3">The sequence shown here is derived from an EMBL/GenBank/DDBJ whole genome shotgun (WGS) entry which is preliminary data.</text>
</comment>
<dbReference type="RefSeq" id="WP_200359033.1">
    <property type="nucleotide sequence ID" value="NZ_JAENIL010000078.1"/>
</dbReference>
<dbReference type="PANTHER" id="PTHR40252">
    <property type="entry name" value="BLR0328 PROTEIN"/>
    <property type="match status" value="1"/>
</dbReference>
<dbReference type="SMART" id="SM01204">
    <property type="entry name" value="FIST_C"/>
    <property type="match status" value="1"/>
</dbReference>
<keyword evidence="4" id="KW-1185">Reference proteome</keyword>
<evidence type="ECO:0000313" key="4">
    <source>
        <dbReference type="Proteomes" id="UP000617628"/>
    </source>
</evidence>
<dbReference type="Proteomes" id="UP000617628">
    <property type="component" value="Unassembled WGS sequence"/>
</dbReference>
<dbReference type="Pfam" id="PF08495">
    <property type="entry name" value="FIST"/>
    <property type="match status" value="1"/>
</dbReference>
<dbReference type="InterPro" id="IPR019494">
    <property type="entry name" value="FIST_C"/>
</dbReference>
<gene>
    <name evidence="3" type="ORF">JIN87_25480</name>
</gene>
<feature type="domain" description="FIST" evidence="1">
    <location>
        <begin position="28"/>
        <end position="212"/>
    </location>
</feature>
<protein>
    <submittedName>
        <fullName evidence="3">FIST C-terminal domain-containing protein</fullName>
    </submittedName>
</protein>
<feature type="domain" description="FIST C-domain" evidence="2">
    <location>
        <begin position="213"/>
        <end position="355"/>
    </location>
</feature>
<evidence type="ECO:0000313" key="3">
    <source>
        <dbReference type="EMBL" id="MBK1880261.1"/>
    </source>
</evidence>
<name>A0A934S3Y6_9BACT</name>
<proteinExistence type="predicted"/>
<reference evidence="3" key="1">
    <citation type="submission" date="2021-01" db="EMBL/GenBank/DDBJ databases">
        <title>Modified the classification status of verrucomicrobia.</title>
        <authorList>
            <person name="Feng X."/>
        </authorList>
    </citation>
    <scope>NUCLEOTIDE SEQUENCE</scope>
    <source>
        <strain evidence="3">KCTC 13126</strain>
    </source>
</reference>